<dbReference type="Proteomes" id="UP001276659">
    <property type="component" value="Unassembled WGS sequence"/>
</dbReference>
<organism evidence="2 3">
    <name type="scientific">Lepraria neglecta</name>
    <dbReference type="NCBI Taxonomy" id="209136"/>
    <lineage>
        <taxon>Eukaryota</taxon>
        <taxon>Fungi</taxon>
        <taxon>Dikarya</taxon>
        <taxon>Ascomycota</taxon>
        <taxon>Pezizomycotina</taxon>
        <taxon>Lecanoromycetes</taxon>
        <taxon>OSLEUM clade</taxon>
        <taxon>Lecanoromycetidae</taxon>
        <taxon>Lecanorales</taxon>
        <taxon>Lecanorineae</taxon>
        <taxon>Stereocaulaceae</taxon>
        <taxon>Lepraria</taxon>
    </lineage>
</organism>
<evidence type="ECO:0000256" key="1">
    <source>
        <dbReference type="SAM" id="MobiDB-lite"/>
    </source>
</evidence>
<feature type="region of interest" description="Disordered" evidence="1">
    <location>
        <begin position="226"/>
        <end position="257"/>
    </location>
</feature>
<sequence>MTSVPILTVPQEIRDAIYDFVFEDLGSNITIDGSTQVPYGATWSRYSGNLPPKNAMNGFLALLHVNHQISTEVALSFYSGIAFRGGFRGLFIIIIRGFGSRQDLIRKMEFLYLQFWFPGYIGEFPCIHNTLEALPNSQIIKVIVEAQTSEEALAKPVDLCFSKLGRNVEIIVATGCSNRNGVDPLPTSKYVANRYATTPPRDVFLMWRRAKGESGFIALEVKAPTQEVSYRKQRKEEDSPQGEDSSFDQEESNPNSQ</sequence>
<keyword evidence="3" id="KW-1185">Reference proteome</keyword>
<protein>
    <submittedName>
        <fullName evidence="2">Uncharacterized protein</fullName>
    </submittedName>
</protein>
<evidence type="ECO:0000313" key="3">
    <source>
        <dbReference type="Proteomes" id="UP001276659"/>
    </source>
</evidence>
<feature type="compositionally biased region" description="Acidic residues" evidence="1">
    <location>
        <begin position="239"/>
        <end position="251"/>
    </location>
</feature>
<evidence type="ECO:0000313" key="2">
    <source>
        <dbReference type="EMBL" id="KAK3173242.1"/>
    </source>
</evidence>
<comment type="caution">
    <text evidence="2">The sequence shown here is derived from an EMBL/GenBank/DDBJ whole genome shotgun (WGS) entry which is preliminary data.</text>
</comment>
<reference evidence="2" key="1">
    <citation type="submission" date="2022-11" db="EMBL/GenBank/DDBJ databases">
        <title>Chromosomal genome sequence assembly and mating type (MAT) locus characterization of the leprose asexual lichenized fungus Lepraria neglecta (Nyl.) Erichsen.</title>
        <authorList>
            <person name="Allen J.L."/>
            <person name="Pfeffer B."/>
        </authorList>
    </citation>
    <scope>NUCLEOTIDE SEQUENCE</scope>
    <source>
        <strain evidence="2">Allen 5258</strain>
    </source>
</reference>
<name>A0AAD9ZBG4_9LECA</name>
<gene>
    <name evidence="2" type="ORF">OEA41_006571</name>
</gene>
<dbReference type="AlphaFoldDB" id="A0AAD9ZBG4"/>
<proteinExistence type="predicted"/>
<dbReference type="EMBL" id="JASNWA010000007">
    <property type="protein sequence ID" value="KAK3173242.1"/>
    <property type="molecule type" value="Genomic_DNA"/>
</dbReference>
<accession>A0AAD9ZBG4</accession>